<feature type="domain" description="Nucleotidyl transferase" evidence="10">
    <location>
        <begin position="4"/>
        <end position="283"/>
    </location>
</feature>
<keyword evidence="4 13" id="KW-0808">Transferase</keyword>
<dbReference type="Pfam" id="PF00483">
    <property type="entry name" value="NTP_transferase"/>
    <property type="match status" value="1"/>
</dbReference>
<feature type="domain" description="Mannose-6-phosphate isomerase type II C-terminal" evidence="11">
    <location>
        <begin position="349"/>
        <end position="462"/>
    </location>
</feature>
<organism evidence="13 14">
    <name type="scientific">Escherichia coli</name>
    <dbReference type="NCBI Taxonomy" id="562"/>
    <lineage>
        <taxon>Bacteria</taxon>
        <taxon>Pseudomonadati</taxon>
        <taxon>Pseudomonadota</taxon>
        <taxon>Gammaproteobacteria</taxon>
        <taxon>Enterobacterales</taxon>
        <taxon>Enterobacteriaceae</taxon>
        <taxon>Escherichia</taxon>
    </lineage>
</organism>
<dbReference type="CDD" id="cd02213">
    <property type="entry name" value="cupin_PMI_typeII_C"/>
    <property type="match status" value="1"/>
</dbReference>
<dbReference type="CDD" id="cd02509">
    <property type="entry name" value="GDP-M1P_Guanylyltransferase"/>
    <property type="match status" value="1"/>
</dbReference>
<dbReference type="InterPro" id="IPR006375">
    <property type="entry name" value="Man1P_GuaTrfase/Man6P_Isoase"/>
</dbReference>
<protein>
    <recommendedName>
        <fullName evidence="3">mannose-1-phosphate guanylyltransferase</fullName>
        <ecNumber evidence="3">2.7.7.13</ecNumber>
    </recommendedName>
</protein>
<dbReference type="SUPFAM" id="SSF51182">
    <property type="entry name" value="RmlC-like cupins"/>
    <property type="match status" value="1"/>
</dbReference>
<dbReference type="InterPro" id="IPR049577">
    <property type="entry name" value="GMPP_N"/>
</dbReference>
<proteinExistence type="inferred from homology"/>
<evidence type="ECO:0000256" key="7">
    <source>
        <dbReference type="ARBA" id="ARBA00023134"/>
    </source>
</evidence>
<evidence type="ECO:0000256" key="1">
    <source>
        <dbReference type="ARBA" id="ARBA00004823"/>
    </source>
</evidence>
<evidence type="ECO:0000259" key="12">
    <source>
        <dbReference type="Pfam" id="PF22640"/>
    </source>
</evidence>
<dbReference type="GO" id="GO:0016853">
    <property type="term" value="F:isomerase activity"/>
    <property type="evidence" value="ECO:0007669"/>
    <property type="project" value="UniProtKB-KW"/>
</dbReference>
<evidence type="ECO:0000256" key="2">
    <source>
        <dbReference type="ARBA" id="ARBA00006115"/>
    </source>
</evidence>
<dbReference type="Pfam" id="PF22640">
    <property type="entry name" value="ManC_GMP_beta-helix"/>
    <property type="match status" value="1"/>
</dbReference>
<reference evidence="13 14" key="1">
    <citation type="submission" date="2017-01" db="EMBL/GenBank/DDBJ databases">
        <title>Draft genome sequence of an E. coli strain isolated from human, in Amazon, Brazil.</title>
        <authorList>
            <person name="Moura Q."/>
            <person name="Fernandes M.R."/>
            <person name="Cerdeira L."/>
            <person name="Vianello M."/>
            <person name="Souza T.A."/>
            <person name="Ienne S."/>
            <person name="Lincopan N."/>
        </authorList>
    </citation>
    <scope>NUCLEOTIDE SEQUENCE [LARGE SCALE GENOMIC DNA]</scope>
    <source>
        <strain evidence="13 14">ICBEcBL-II-13</strain>
    </source>
</reference>
<dbReference type="EC" id="2.7.7.13" evidence="3"/>
<evidence type="ECO:0000313" key="13">
    <source>
        <dbReference type="EMBL" id="ONG35079.1"/>
    </source>
</evidence>
<keyword evidence="7" id="KW-0342">GTP-binding</keyword>
<dbReference type="InterPro" id="IPR005835">
    <property type="entry name" value="NTP_transferase_dom"/>
</dbReference>
<feature type="domain" description="MannoseP isomerase/GMP-like beta-helix" evidence="12">
    <location>
        <begin position="291"/>
        <end position="345"/>
    </location>
</feature>
<dbReference type="InterPro" id="IPR054566">
    <property type="entry name" value="ManC/GMP-like_b-helix"/>
</dbReference>
<sequence length="469" mass="52843">MILPVIMAGGSGSRLWPLSRTHYPKQFHNLLGKSSLLIDTITRLDNIKHQPPLVICNEDHRFLVAEQFRKHSLSTSGIILEPIGKNTCPAIALAAFQAVKTNEDPYLLVLAADHSIGDRDSFQNAIHQAYETAKTGSLVTFGIIPTSPETGYGYIKKGKSLNKYAYYVDGFKEKPNIILANEYINSGHYLWNSGMFLFKASSFLKELKKFEPKIYRLCKESIDNSTHDLDFIRIDSDAFSNCKSQSVDFAIMEQTKNCAVVPMNADWSDVGSWSALWELSKKDDRNNYFYGDVVAIDCDSNFIRTDEKLTVTLGVKDLIVINTKDALLVAERSCAQKVKDVVAKLNVDNRNEISHYSNEFRSWGEIEKVDSDNKYIVNRIIIKPGAKISKQIHYHRSEHWIVVSGTASIVIDGKESVLTENESTFIKVGQEHSIMNPGLVPLIIIEIQSGSYVSEDDIIRVKEIYNDEC</sequence>
<evidence type="ECO:0000259" key="11">
    <source>
        <dbReference type="Pfam" id="PF01050"/>
    </source>
</evidence>
<dbReference type="GO" id="GO:0009298">
    <property type="term" value="P:GDP-mannose biosynthetic process"/>
    <property type="evidence" value="ECO:0007669"/>
    <property type="project" value="UniProtKB-UniPathway"/>
</dbReference>
<accession>A0A1V2GHT2</accession>
<comment type="pathway">
    <text evidence="1">Nucleotide-sugar biosynthesis; GDP-alpha-D-mannose biosynthesis; GDP-alpha-D-mannose from alpha-D-mannose 1-phosphate (GTP route): step 1/1.</text>
</comment>
<dbReference type="NCBIfam" id="TIGR01479">
    <property type="entry name" value="GMP_PMI"/>
    <property type="match status" value="1"/>
</dbReference>
<dbReference type="GO" id="GO:0005525">
    <property type="term" value="F:GTP binding"/>
    <property type="evidence" value="ECO:0007669"/>
    <property type="project" value="UniProtKB-KW"/>
</dbReference>
<evidence type="ECO:0000256" key="3">
    <source>
        <dbReference type="ARBA" id="ARBA00012387"/>
    </source>
</evidence>
<evidence type="ECO:0000256" key="9">
    <source>
        <dbReference type="RuleBase" id="RU004190"/>
    </source>
</evidence>
<comment type="similarity">
    <text evidence="2 9">Belongs to the mannose-6-phosphate isomerase type 2 family.</text>
</comment>
<evidence type="ECO:0000256" key="6">
    <source>
        <dbReference type="ARBA" id="ARBA00022741"/>
    </source>
</evidence>
<gene>
    <name evidence="13" type="ORF">BXT93_10000</name>
</gene>
<dbReference type="Gene3D" id="3.90.550.10">
    <property type="entry name" value="Spore Coat Polysaccharide Biosynthesis Protein SpsA, Chain A"/>
    <property type="match status" value="1"/>
</dbReference>
<dbReference type="FunFam" id="3.90.550.10:FF:000046">
    <property type="entry name" value="Mannose-1-phosphate guanylyltransferase (GDP)"/>
    <property type="match status" value="1"/>
</dbReference>
<dbReference type="SUPFAM" id="SSF53448">
    <property type="entry name" value="Nucleotide-diphospho-sugar transferases"/>
    <property type="match status" value="1"/>
</dbReference>
<dbReference type="InterPro" id="IPR011051">
    <property type="entry name" value="RmlC_Cupin_sf"/>
</dbReference>
<dbReference type="GO" id="GO:0000271">
    <property type="term" value="P:polysaccharide biosynthetic process"/>
    <property type="evidence" value="ECO:0007669"/>
    <property type="project" value="InterPro"/>
</dbReference>
<keyword evidence="13" id="KW-0413">Isomerase</keyword>
<dbReference type="InterPro" id="IPR014710">
    <property type="entry name" value="RmlC-like_jellyroll"/>
</dbReference>
<evidence type="ECO:0000256" key="8">
    <source>
        <dbReference type="ARBA" id="ARBA00047343"/>
    </source>
</evidence>
<dbReference type="InterPro" id="IPR051161">
    <property type="entry name" value="Mannose-6P_isomerase_type2"/>
</dbReference>
<comment type="caution">
    <text evidence="13">The sequence shown here is derived from an EMBL/GenBank/DDBJ whole genome shotgun (WGS) entry which is preliminary data.</text>
</comment>
<evidence type="ECO:0000256" key="4">
    <source>
        <dbReference type="ARBA" id="ARBA00022679"/>
    </source>
</evidence>
<evidence type="ECO:0000256" key="5">
    <source>
        <dbReference type="ARBA" id="ARBA00022695"/>
    </source>
</evidence>
<comment type="catalytic activity">
    <reaction evidence="8">
        <text>alpha-D-mannose 1-phosphate + GTP + H(+) = GDP-alpha-D-mannose + diphosphate</text>
        <dbReference type="Rhea" id="RHEA:15229"/>
        <dbReference type="ChEBI" id="CHEBI:15378"/>
        <dbReference type="ChEBI" id="CHEBI:33019"/>
        <dbReference type="ChEBI" id="CHEBI:37565"/>
        <dbReference type="ChEBI" id="CHEBI:57527"/>
        <dbReference type="ChEBI" id="CHEBI:58409"/>
        <dbReference type="EC" id="2.7.7.13"/>
    </reaction>
</comment>
<evidence type="ECO:0000259" key="10">
    <source>
        <dbReference type="Pfam" id="PF00483"/>
    </source>
</evidence>
<evidence type="ECO:0000313" key="14">
    <source>
        <dbReference type="Proteomes" id="UP000188967"/>
    </source>
</evidence>
<dbReference type="UniPathway" id="UPA00126">
    <property type="reaction ID" value="UER00930"/>
</dbReference>
<name>A0A1V2GHT2_ECOLX</name>
<dbReference type="PANTHER" id="PTHR46390:SF1">
    <property type="entry name" value="MANNOSE-1-PHOSPHATE GUANYLYLTRANSFERASE"/>
    <property type="match status" value="1"/>
</dbReference>
<dbReference type="EMBL" id="MTPS01000143">
    <property type="protein sequence ID" value="ONG35079.1"/>
    <property type="molecule type" value="Genomic_DNA"/>
</dbReference>
<dbReference type="Pfam" id="PF01050">
    <property type="entry name" value="MannoseP_isomer"/>
    <property type="match status" value="1"/>
</dbReference>
<dbReference type="PANTHER" id="PTHR46390">
    <property type="entry name" value="MANNOSE-1-PHOSPHATE GUANYLYLTRANSFERASE"/>
    <property type="match status" value="1"/>
</dbReference>
<dbReference type="GO" id="GO:0004475">
    <property type="term" value="F:mannose-1-phosphate guanylyltransferase (GTP) activity"/>
    <property type="evidence" value="ECO:0007669"/>
    <property type="project" value="UniProtKB-EC"/>
</dbReference>
<dbReference type="Gene3D" id="2.60.120.10">
    <property type="entry name" value="Jelly Rolls"/>
    <property type="match status" value="1"/>
</dbReference>
<dbReference type="InterPro" id="IPR029044">
    <property type="entry name" value="Nucleotide-diphossugar_trans"/>
</dbReference>
<dbReference type="InterPro" id="IPR001538">
    <property type="entry name" value="Man6P_isomerase-2_C"/>
</dbReference>
<dbReference type="Proteomes" id="UP000188967">
    <property type="component" value="Unassembled WGS sequence"/>
</dbReference>
<keyword evidence="6" id="KW-0547">Nucleotide-binding</keyword>
<keyword evidence="5 13" id="KW-0548">Nucleotidyltransferase</keyword>
<dbReference type="AlphaFoldDB" id="A0A1V2GHT2"/>